<name>A0A8X6FLK1_TRICU</name>
<organism evidence="2 3">
    <name type="scientific">Trichonephila clavata</name>
    <name type="common">Joro spider</name>
    <name type="synonym">Nephila clavata</name>
    <dbReference type="NCBI Taxonomy" id="2740835"/>
    <lineage>
        <taxon>Eukaryota</taxon>
        <taxon>Metazoa</taxon>
        <taxon>Ecdysozoa</taxon>
        <taxon>Arthropoda</taxon>
        <taxon>Chelicerata</taxon>
        <taxon>Arachnida</taxon>
        <taxon>Araneae</taxon>
        <taxon>Araneomorphae</taxon>
        <taxon>Entelegynae</taxon>
        <taxon>Araneoidea</taxon>
        <taxon>Nephilidae</taxon>
        <taxon>Trichonephila</taxon>
    </lineage>
</organism>
<evidence type="ECO:0000313" key="3">
    <source>
        <dbReference type="Proteomes" id="UP000887116"/>
    </source>
</evidence>
<evidence type="ECO:0000256" key="1">
    <source>
        <dbReference type="SAM" id="MobiDB-lite"/>
    </source>
</evidence>
<gene>
    <name evidence="2" type="primary">AVEN_137893_1</name>
    <name evidence="2" type="ORF">TNCT_386261</name>
</gene>
<reference evidence="2" key="1">
    <citation type="submission" date="2020-07" db="EMBL/GenBank/DDBJ databases">
        <title>Multicomponent nature underlies the extraordinary mechanical properties of spider dragline silk.</title>
        <authorList>
            <person name="Kono N."/>
            <person name="Nakamura H."/>
            <person name="Mori M."/>
            <person name="Yoshida Y."/>
            <person name="Ohtoshi R."/>
            <person name="Malay A.D."/>
            <person name="Moran D.A.P."/>
            <person name="Tomita M."/>
            <person name="Numata K."/>
            <person name="Arakawa K."/>
        </authorList>
    </citation>
    <scope>NUCLEOTIDE SEQUENCE</scope>
</reference>
<dbReference type="OrthoDB" id="6432813at2759"/>
<evidence type="ECO:0000313" key="2">
    <source>
        <dbReference type="EMBL" id="GFQ83156.1"/>
    </source>
</evidence>
<dbReference type="AlphaFoldDB" id="A0A8X6FLK1"/>
<dbReference type="Gene3D" id="6.20.250.70">
    <property type="match status" value="1"/>
</dbReference>
<feature type="region of interest" description="Disordered" evidence="1">
    <location>
        <begin position="125"/>
        <end position="161"/>
    </location>
</feature>
<keyword evidence="3" id="KW-1185">Reference proteome</keyword>
<sequence>MDSKVEPANFECPSGFSKEDVDSQLFYEDLDEDSELWLIRAPSDMEPNVIENQYMILGGESNVINGSDGASYECFVEKCVMPNLRLVLPHKESKDLEVINNKFQGSILITNCVLPDASVKMEIEENGQDNGSSNAIEEDNDVSSRKKSKKSKKNDKGCKTNQWESELNSLSDLYLDGDQISTPQNFSKKHKKKSTKSDSCKQEPMSDLDEFPNCKSQRI</sequence>
<proteinExistence type="predicted"/>
<protein>
    <submittedName>
        <fullName evidence="2">Uncharacterized protein</fullName>
    </submittedName>
</protein>
<dbReference type="Proteomes" id="UP000887116">
    <property type="component" value="Unassembled WGS sequence"/>
</dbReference>
<comment type="caution">
    <text evidence="2">The sequence shown here is derived from an EMBL/GenBank/DDBJ whole genome shotgun (WGS) entry which is preliminary data.</text>
</comment>
<dbReference type="EMBL" id="BMAO01012672">
    <property type="protein sequence ID" value="GFQ83156.1"/>
    <property type="molecule type" value="Genomic_DNA"/>
</dbReference>
<accession>A0A8X6FLK1</accession>
<feature type="region of interest" description="Disordered" evidence="1">
    <location>
        <begin position="179"/>
        <end position="219"/>
    </location>
</feature>